<dbReference type="EMBL" id="QGDD01000002">
    <property type="protein sequence ID" value="PWN03512.1"/>
    <property type="molecule type" value="Genomic_DNA"/>
</dbReference>
<evidence type="ECO:0000313" key="3">
    <source>
        <dbReference type="Proteomes" id="UP000245507"/>
    </source>
</evidence>
<dbReference type="Proteomes" id="UP000245507">
    <property type="component" value="Unassembled WGS sequence"/>
</dbReference>
<dbReference type="RefSeq" id="WP_109692599.1">
    <property type="nucleotide sequence ID" value="NZ_QGDD01000002.1"/>
</dbReference>
<dbReference type="Pfam" id="PF00583">
    <property type="entry name" value="Acetyltransf_1"/>
    <property type="match status" value="1"/>
</dbReference>
<accession>A0A316TMM5</accession>
<dbReference type="GO" id="GO:0016747">
    <property type="term" value="F:acyltransferase activity, transferring groups other than amino-acyl groups"/>
    <property type="evidence" value="ECO:0007669"/>
    <property type="project" value="InterPro"/>
</dbReference>
<dbReference type="InterPro" id="IPR016181">
    <property type="entry name" value="Acyl_CoA_acyltransferase"/>
</dbReference>
<reference evidence="2 3" key="1">
    <citation type="submission" date="2018-05" db="EMBL/GenBank/DDBJ databases">
        <title>Nocardioides silvaticus genome.</title>
        <authorList>
            <person name="Li C."/>
            <person name="Wang G."/>
        </authorList>
    </citation>
    <scope>NUCLEOTIDE SEQUENCE [LARGE SCALE GENOMIC DNA]</scope>
    <source>
        <strain evidence="2 3">CCTCC AB 2018079</strain>
    </source>
</reference>
<name>A0A316TMM5_9ACTN</name>
<dbReference type="Gene3D" id="3.40.630.30">
    <property type="match status" value="1"/>
</dbReference>
<proteinExistence type="predicted"/>
<feature type="domain" description="N-acetyltransferase" evidence="1">
    <location>
        <begin position="4"/>
        <end position="171"/>
    </location>
</feature>
<dbReference type="AlphaFoldDB" id="A0A316TMM5"/>
<organism evidence="2 3">
    <name type="scientific">Nocardioides silvaticus</name>
    <dbReference type="NCBI Taxonomy" id="2201891"/>
    <lineage>
        <taxon>Bacteria</taxon>
        <taxon>Bacillati</taxon>
        <taxon>Actinomycetota</taxon>
        <taxon>Actinomycetes</taxon>
        <taxon>Propionibacteriales</taxon>
        <taxon>Nocardioidaceae</taxon>
        <taxon>Nocardioides</taxon>
    </lineage>
</organism>
<dbReference type="SUPFAM" id="SSF55729">
    <property type="entry name" value="Acyl-CoA N-acyltransferases (Nat)"/>
    <property type="match status" value="1"/>
</dbReference>
<gene>
    <name evidence="2" type="ORF">DJ010_05195</name>
</gene>
<dbReference type="InterPro" id="IPR000182">
    <property type="entry name" value="GNAT_dom"/>
</dbReference>
<evidence type="ECO:0000259" key="1">
    <source>
        <dbReference type="PROSITE" id="PS51186"/>
    </source>
</evidence>
<evidence type="ECO:0000313" key="2">
    <source>
        <dbReference type="EMBL" id="PWN03512.1"/>
    </source>
</evidence>
<dbReference type="OrthoDB" id="3767306at2"/>
<sequence>MTEVLIRPMLPTDVPTAERISDEAFLELDRRTFPRDWPEPERRTPEGSARWISRTQRFLEHDAGGCWVAEDDSGVVGFATSFVRERAWCLATYAVSPGLQGAGVGRRLLTAAQAYGAHAPVGLLSASVDARAVRRYWRAGFTLHPQMLLQGTVDRRQLVAVSGVRDARPDDRTLMDAVARELRGGGHGPDHAALAETARPLVAESPTGRGFAYTSGTRLEVLAATDEATARTLLWACLAHAGEEYLVPHVTGANPWAVDVGLTAGLTLAQSGYLGVRGMPPPAPYVHNGALL</sequence>
<protein>
    <submittedName>
        <fullName evidence="2">N-acetyltransferase</fullName>
    </submittedName>
</protein>
<keyword evidence="2" id="KW-0808">Transferase</keyword>
<comment type="caution">
    <text evidence="2">The sequence shown here is derived from an EMBL/GenBank/DDBJ whole genome shotgun (WGS) entry which is preliminary data.</text>
</comment>
<dbReference type="CDD" id="cd04301">
    <property type="entry name" value="NAT_SF"/>
    <property type="match status" value="1"/>
</dbReference>
<keyword evidence="3" id="KW-1185">Reference proteome</keyword>
<dbReference type="PROSITE" id="PS51186">
    <property type="entry name" value="GNAT"/>
    <property type="match status" value="1"/>
</dbReference>